<dbReference type="SUPFAM" id="SSF48008">
    <property type="entry name" value="GntR ligand-binding domain-like"/>
    <property type="match status" value="1"/>
</dbReference>
<dbReference type="InterPro" id="IPR000524">
    <property type="entry name" value="Tscrpt_reg_HTH_GntR"/>
</dbReference>
<keyword evidence="6" id="KW-1185">Reference proteome</keyword>
<dbReference type="EMBL" id="CP035492">
    <property type="protein sequence ID" value="QAY65520.1"/>
    <property type="molecule type" value="Genomic_DNA"/>
</dbReference>
<dbReference type="CDD" id="cd07377">
    <property type="entry name" value="WHTH_GntR"/>
    <property type="match status" value="1"/>
</dbReference>
<evidence type="ECO:0000313" key="6">
    <source>
        <dbReference type="Proteomes" id="UP000293568"/>
    </source>
</evidence>
<keyword evidence="1" id="KW-0805">Transcription regulation</keyword>
<dbReference type="AlphaFoldDB" id="A0A4P6ER75"/>
<dbReference type="GO" id="GO:0003700">
    <property type="term" value="F:DNA-binding transcription factor activity"/>
    <property type="evidence" value="ECO:0007669"/>
    <property type="project" value="InterPro"/>
</dbReference>
<dbReference type="Pfam" id="PF07729">
    <property type="entry name" value="FCD"/>
    <property type="match status" value="1"/>
</dbReference>
<dbReference type="PRINTS" id="PR00035">
    <property type="entry name" value="HTHGNTR"/>
</dbReference>
<evidence type="ECO:0000256" key="3">
    <source>
        <dbReference type="ARBA" id="ARBA00023163"/>
    </source>
</evidence>
<dbReference type="OrthoDB" id="214086at2"/>
<dbReference type="SMART" id="SM00345">
    <property type="entry name" value="HTH_GNTR"/>
    <property type="match status" value="1"/>
</dbReference>
<keyword evidence="2" id="KW-0238">DNA-binding</keyword>
<dbReference type="PANTHER" id="PTHR43537:SF5">
    <property type="entry name" value="UXU OPERON TRANSCRIPTIONAL REGULATOR"/>
    <property type="match status" value="1"/>
</dbReference>
<evidence type="ECO:0000256" key="2">
    <source>
        <dbReference type="ARBA" id="ARBA00023125"/>
    </source>
</evidence>
<proteinExistence type="predicted"/>
<name>A0A4P6ER75_9BACL</name>
<dbReference type="SMART" id="SM00895">
    <property type="entry name" value="FCD"/>
    <property type="match status" value="1"/>
</dbReference>
<keyword evidence="3" id="KW-0804">Transcription</keyword>
<sequence length="235" mass="25753">MEVTKLTKQNHYEAIAEQIKQLITAGSLKPGDKLPSTKQMSEQFGVGRSTTREALSALKAMGLIDIRQGGGCTVIGPPSGPAELPELEKLRLNKATLLELLEARKSFESSNAALAAGKRTKEDIDSLKRIVEQMKDAIGDEAEGERTDIQFHLTIAKATHNAVLLQLYESVMNEIEAAIRDVRRVEIYANAAVASQLYEQHSAIFMAVASGNSEAAEAEMKRHLGHIESILHKYM</sequence>
<reference evidence="5 6" key="1">
    <citation type="submission" date="2019-01" db="EMBL/GenBank/DDBJ databases">
        <title>Genome sequencing of strain FW100M-2.</title>
        <authorList>
            <person name="Heo J."/>
            <person name="Kim S.-J."/>
            <person name="Kim J.-S."/>
            <person name="Hong S.-B."/>
            <person name="Kwon S.-W."/>
        </authorList>
    </citation>
    <scope>NUCLEOTIDE SEQUENCE [LARGE SCALE GENOMIC DNA]</scope>
    <source>
        <strain evidence="5 6">FW100M-2</strain>
    </source>
</reference>
<evidence type="ECO:0000256" key="1">
    <source>
        <dbReference type="ARBA" id="ARBA00023015"/>
    </source>
</evidence>
<protein>
    <submittedName>
        <fullName evidence="5">FadR family transcriptional regulator</fullName>
    </submittedName>
</protein>
<dbReference type="Proteomes" id="UP000293568">
    <property type="component" value="Chromosome"/>
</dbReference>
<organism evidence="5 6">
    <name type="scientific">Paenibacillus protaetiae</name>
    <dbReference type="NCBI Taxonomy" id="2509456"/>
    <lineage>
        <taxon>Bacteria</taxon>
        <taxon>Bacillati</taxon>
        <taxon>Bacillota</taxon>
        <taxon>Bacilli</taxon>
        <taxon>Bacillales</taxon>
        <taxon>Paenibacillaceae</taxon>
        <taxon>Paenibacillus</taxon>
    </lineage>
</organism>
<dbReference type="InterPro" id="IPR008920">
    <property type="entry name" value="TF_FadR/GntR_C"/>
</dbReference>
<accession>A0A4P6ER75</accession>
<dbReference type="Pfam" id="PF00392">
    <property type="entry name" value="GntR"/>
    <property type="match status" value="1"/>
</dbReference>
<dbReference type="KEGG" id="pprt:ET464_03120"/>
<dbReference type="PANTHER" id="PTHR43537">
    <property type="entry name" value="TRANSCRIPTIONAL REGULATOR, GNTR FAMILY"/>
    <property type="match status" value="1"/>
</dbReference>
<gene>
    <name evidence="5" type="ORF">ET464_03120</name>
</gene>
<dbReference type="SUPFAM" id="SSF46785">
    <property type="entry name" value="Winged helix' DNA-binding domain"/>
    <property type="match status" value="1"/>
</dbReference>
<dbReference type="GO" id="GO:0003677">
    <property type="term" value="F:DNA binding"/>
    <property type="evidence" value="ECO:0007669"/>
    <property type="project" value="UniProtKB-KW"/>
</dbReference>
<dbReference type="Gene3D" id="1.20.120.530">
    <property type="entry name" value="GntR ligand-binding domain-like"/>
    <property type="match status" value="1"/>
</dbReference>
<dbReference type="InterPro" id="IPR036390">
    <property type="entry name" value="WH_DNA-bd_sf"/>
</dbReference>
<evidence type="ECO:0000313" key="5">
    <source>
        <dbReference type="EMBL" id="QAY65520.1"/>
    </source>
</evidence>
<dbReference type="PROSITE" id="PS50949">
    <property type="entry name" value="HTH_GNTR"/>
    <property type="match status" value="1"/>
</dbReference>
<dbReference type="InterPro" id="IPR011711">
    <property type="entry name" value="GntR_C"/>
</dbReference>
<dbReference type="Gene3D" id="1.10.10.10">
    <property type="entry name" value="Winged helix-like DNA-binding domain superfamily/Winged helix DNA-binding domain"/>
    <property type="match status" value="1"/>
</dbReference>
<feature type="domain" description="HTH gntR-type" evidence="4">
    <location>
        <begin position="9"/>
        <end position="77"/>
    </location>
</feature>
<dbReference type="RefSeq" id="WP_129438165.1">
    <property type="nucleotide sequence ID" value="NZ_CP035492.1"/>
</dbReference>
<dbReference type="InterPro" id="IPR036388">
    <property type="entry name" value="WH-like_DNA-bd_sf"/>
</dbReference>
<evidence type="ECO:0000259" key="4">
    <source>
        <dbReference type="PROSITE" id="PS50949"/>
    </source>
</evidence>